<evidence type="ECO:0000256" key="2">
    <source>
        <dbReference type="SAM" id="MobiDB-lite"/>
    </source>
</evidence>
<feature type="compositionally biased region" description="Polar residues" evidence="2">
    <location>
        <begin position="228"/>
        <end position="237"/>
    </location>
</feature>
<feature type="region of interest" description="Disordered" evidence="2">
    <location>
        <begin position="204"/>
        <end position="331"/>
    </location>
</feature>
<protein>
    <submittedName>
        <fullName evidence="3">Uncharacterized protein</fullName>
    </submittedName>
</protein>
<comment type="caution">
    <text evidence="3">The sequence shown here is derived from an EMBL/GenBank/DDBJ whole genome shotgun (WGS) entry which is preliminary data.</text>
</comment>
<evidence type="ECO:0000313" key="4">
    <source>
        <dbReference type="Proteomes" id="UP001219525"/>
    </source>
</evidence>
<gene>
    <name evidence="3" type="ORF">GGX14DRAFT_454472</name>
</gene>
<organism evidence="3 4">
    <name type="scientific">Mycena pura</name>
    <dbReference type="NCBI Taxonomy" id="153505"/>
    <lineage>
        <taxon>Eukaryota</taxon>
        <taxon>Fungi</taxon>
        <taxon>Dikarya</taxon>
        <taxon>Basidiomycota</taxon>
        <taxon>Agaricomycotina</taxon>
        <taxon>Agaricomycetes</taxon>
        <taxon>Agaricomycetidae</taxon>
        <taxon>Agaricales</taxon>
        <taxon>Marasmiineae</taxon>
        <taxon>Mycenaceae</taxon>
        <taxon>Mycena</taxon>
    </lineage>
</organism>
<evidence type="ECO:0000313" key="3">
    <source>
        <dbReference type="EMBL" id="KAJ7207814.1"/>
    </source>
</evidence>
<evidence type="ECO:0000256" key="1">
    <source>
        <dbReference type="SAM" id="Coils"/>
    </source>
</evidence>
<keyword evidence="1" id="KW-0175">Coiled coil</keyword>
<keyword evidence="4" id="KW-1185">Reference proteome</keyword>
<sequence length="331" mass="36839">MAQLKVPDSTFKKALAASAELRSDLDRVADKLLLRKGANQRVVNELATERDRAESALCDAQHDLSAEKNARRKAEQAVKTLEQALLSTAKRLREAEDTLFDEISLRKMADTARKVAEENLRAEQDRIAERERSHLAELNSTRNAMAAEKAARRTAQQAQIGAEDALRTHREKFSQLERRLRAQEEALRVRRARLVSELDRLKRDFQGDPESDGVGSDTDEGSLHLESDSNSENTLSGSRGLEEETKSVGRDAEEKDSQSERDSHFRKFLGQKRSAGASDAESLSKISKRARLASPRQSAAAAVTTQIGSNSDRRSKAPRWGDPILAHGVKY</sequence>
<feature type="coiled-coil region" evidence="1">
    <location>
        <begin position="64"/>
        <end position="133"/>
    </location>
</feature>
<proteinExistence type="predicted"/>
<name>A0AAD6VCX2_9AGAR</name>
<dbReference type="Proteomes" id="UP001219525">
    <property type="component" value="Unassembled WGS sequence"/>
</dbReference>
<reference evidence="3" key="1">
    <citation type="submission" date="2023-03" db="EMBL/GenBank/DDBJ databases">
        <title>Massive genome expansion in bonnet fungi (Mycena s.s.) driven by repeated elements and novel gene families across ecological guilds.</title>
        <authorList>
            <consortium name="Lawrence Berkeley National Laboratory"/>
            <person name="Harder C.B."/>
            <person name="Miyauchi S."/>
            <person name="Viragh M."/>
            <person name="Kuo A."/>
            <person name="Thoen E."/>
            <person name="Andreopoulos B."/>
            <person name="Lu D."/>
            <person name="Skrede I."/>
            <person name="Drula E."/>
            <person name="Henrissat B."/>
            <person name="Morin E."/>
            <person name="Kohler A."/>
            <person name="Barry K."/>
            <person name="LaButti K."/>
            <person name="Morin E."/>
            <person name="Salamov A."/>
            <person name="Lipzen A."/>
            <person name="Mereny Z."/>
            <person name="Hegedus B."/>
            <person name="Baldrian P."/>
            <person name="Stursova M."/>
            <person name="Weitz H."/>
            <person name="Taylor A."/>
            <person name="Grigoriev I.V."/>
            <person name="Nagy L.G."/>
            <person name="Martin F."/>
            <person name="Kauserud H."/>
        </authorList>
    </citation>
    <scope>NUCLEOTIDE SEQUENCE</scope>
    <source>
        <strain evidence="3">9144</strain>
    </source>
</reference>
<feature type="coiled-coil region" evidence="1">
    <location>
        <begin position="166"/>
        <end position="204"/>
    </location>
</feature>
<feature type="compositionally biased region" description="Basic and acidic residues" evidence="2">
    <location>
        <begin position="240"/>
        <end position="265"/>
    </location>
</feature>
<accession>A0AAD6VCX2</accession>
<dbReference type="EMBL" id="JARJCW010000035">
    <property type="protein sequence ID" value="KAJ7207814.1"/>
    <property type="molecule type" value="Genomic_DNA"/>
</dbReference>
<dbReference type="AlphaFoldDB" id="A0AAD6VCX2"/>